<protein>
    <submittedName>
        <fullName evidence="1">Uncharacterized protein</fullName>
    </submittedName>
</protein>
<dbReference type="EMBL" id="BARW01004578">
    <property type="protein sequence ID" value="GAI64596.1"/>
    <property type="molecule type" value="Genomic_DNA"/>
</dbReference>
<accession>X1RC70</accession>
<comment type="caution">
    <text evidence="1">The sequence shown here is derived from an EMBL/GenBank/DDBJ whole genome shotgun (WGS) entry which is preliminary data.</text>
</comment>
<proteinExistence type="predicted"/>
<reference evidence="1" key="1">
    <citation type="journal article" date="2014" name="Front. Microbiol.">
        <title>High frequency of phylogenetically diverse reductive dehalogenase-homologous genes in deep subseafloor sedimentary metagenomes.</title>
        <authorList>
            <person name="Kawai M."/>
            <person name="Futagami T."/>
            <person name="Toyoda A."/>
            <person name="Takaki Y."/>
            <person name="Nishi S."/>
            <person name="Hori S."/>
            <person name="Arai W."/>
            <person name="Tsubouchi T."/>
            <person name="Morono Y."/>
            <person name="Uchiyama I."/>
            <person name="Ito T."/>
            <person name="Fujiyama A."/>
            <person name="Inagaki F."/>
            <person name="Takami H."/>
        </authorList>
    </citation>
    <scope>NUCLEOTIDE SEQUENCE</scope>
    <source>
        <strain evidence="1">Expedition CK06-06</strain>
    </source>
</reference>
<dbReference type="AlphaFoldDB" id="X1RC70"/>
<dbReference type="SUPFAM" id="SSF117074">
    <property type="entry name" value="Hypothetical protein PA1324"/>
    <property type="match status" value="1"/>
</dbReference>
<organism evidence="1">
    <name type="scientific">marine sediment metagenome</name>
    <dbReference type="NCBI Taxonomy" id="412755"/>
    <lineage>
        <taxon>unclassified sequences</taxon>
        <taxon>metagenomes</taxon>
        <taxon>ecological metagenomes</taxon>
    </lineage>
</organism>
<evidence type="ECO:0000313" key="1">
    <source>
        <dbReference type="EMBL" id="GAI64596.1"/>
    </source>
</evidence>
<gene>
    <name evidence="1" type="ORF">S12H4_10620</name>
</gene>
<name>X1RC70_9ZZZZ</name>
<sequence length="213" mass="22866">MIVYDAGGNNNGHLDPGETIDLTSTLKNIGGVDFTDLATTIECPSDPYITITDNSGYFGFLAIDSTKENTGDPYVVTASSSTPQGHNAEFKLIATDNTFVDTFDFNLVVGTYNYLVWNPDPTPSSGQRIDSILTSIGFTGSYSINLPITELGMYQAIFVCVGIYSNNYIIGASSSEASALVDYLNNGGHMYLEGGDVWFYDPPSQGAMILAHS</sequence>
<feature type="non-terminal residue" evidence="1">
    <location>
        <position position="213"/>
    </location>
</feature>